<evidence type="ECO:0000259" key="16">
    <source>
        <dbReference type="Pfam" id="PF01326"/>
    </source>
</evidence>
<evidence type="ECO:0000256" key="11">
    <source>
        <dbReference type="ARBA" id="ARBA00022840"/>
    </source>
</evidence>
<comment type="similarity">
    <text evidence="4">Belongs to the PEP-utilizing enzyme family.</text>
</comment>
<dbReference type="InterPro" id="IPR018274">
    <property type="entry name" value="PEP_util_AS"/>
</dbReference>
<dbReference type="GO" id="GO:0005524">
    <property type="term" value="F:ATP binding"/>
    <property type="evidence" value="ECO:0007669"/>
    <property type="project" value="UniProtKB-KW"/>
</dbReference>
<dbReference type="InterPro" id="IPR013815">
    <property type="entry name" value="ATP_grasp_subdomain_1"/>
</dbReference>
<comment type="cofactor">
    <cofactor evidence="1">
        <name>Mg(2+)</name>
        <dbReference type="ChEBI" id="CHEBI:18420"/>
    </cofactor>
</comment>
<keyword evidence="7" id="KW-0808">Transferase</keyword>
<feature type="domain" description="PEP-utilising enzyme C-terminal" evidence="17">
    <location>
        <begin position="451"/>
        <end position="737"/>
    </location>
</feature>
<dbReference type="Proteomes" id="UP000076660">
    <property type="component" value="Unassembled WGS sequence"/>
</dbReference>
<dbReference type="EC" id="2.7.9.2" evidence="5"/>
<evidence type="ECO:0000256" key="6">
    <source>
        <dbReference type="ARBA" id="ARBA00021623"/>
    </source>
</evidence>
<dbReference type="PANTHER" id="PTHR43030">
    <property type="entry name" value="PHOSPHOENOLPYRUVATE SYNTHASE"/>
    <property type="match status" value="1"/>
</dbReference>
<dbReference type="UniPathway" id="UPA00138"/>
<reference evidence="18 19" key="1">
    <citation type="submission" date="2016-12" db="EMBL/GenBank/DDBJ databases">
        <title>Amycolatopsis keratiniphila subsp. keratiniphila genome sequencing and assembly.</title>
        <authorList>
            <person name="Mayilraj S."/>
            <person name="Kaur N."/>
        </authorList>
    </citation>
    <scope>NUCLEOTIDE SEQUENCE [LARGE SCALE GENOMIC DNA]</scope>
    <source>
        <strain evidence="18 19">DSM 44409</strain>
    </source>
</reference>
<dbReference type="Gene3D" id="3.50.30.10">
    <property type="entry name" value="Phosphohistidine domain"/>
    <property type="match status" value="1"/>
</dbReference>
<dbReference type="SUPFAM" id="SSF56059">
    <property type="entry name" value="Glutathione synthetase ATP-binding domain-like"/>
    <property type="match status" value="1"/>
</dbReference>
<dbReference type="GO" id="GO:0046872">
    <property type="term" value="F:metal ion binding"/>
    <property type="evidence" value="ECO:0007669"/>
    <property type="project" value="UniProtKB-KW"/>
</dbReference>
<dbReference type="GO" id="GO:0006094">
    <property type="term" value="P:gluconeogenesis"/>
    <property type="evidence" value="ECO:0007669"/>
    <property type="project" value="UniProtKB-UniPathway"/>
</dbReference>
<dbReference type="Pfam" id="PF01326">
    <property type="entry name" value="PPDK_N"/>
    <property type="match status" value="1"/>
</dbReference>
<gene>
    <name evidence="18" type="ORF">AVR91_0205900</name>
</gene>
<evidence type="ECO:0000313" key="18">
    <source>
        <dbReference type="EMBL" id="ONF73644.1"/>
    </source>
</evidence>
<keyword evidence="10" id="KW-0418">Kinase</keyword>
<dbReference type="Pfam" id="PF02896">
    <property type="entry name" value="PEP-utilizers_C"/>
    <property type="match status" value="1"/>
</dbReference>
<dbReference type="AlphaFoldDB" id="A0A1W2M1A1"/>
<organism evidence="18 19">
    <name type="scientific">Amycolatopsis keratiniphila subsp. keratiniphila</name>
    <dbReference type="NCBI Taxonomy" id="227715"/>
    <lineage>
        <taxon>Bacteria</taxon>
        <taxon>Bacillati</taxon>
        <taxon>Actinomycetota</taxon>
        <taxon>Actinomycetes</taxon>
        <taxon>Pseudonocardiales</taxon>
        <taxon>Pseudonocardiaceae</taxon>
        <taxon>Amycolatopsis</taxon>
        <taxon>Amycolatopsis japonica group</taxon>
    </lineage>
</organism>
<comment type="caution">
    <text evidence="18">The sequence shown here is derived from an EMBL/GenBank/DDBJ whole genome shotgun (WGS) entry which is preliminary data.</text>
</comment>
<comment type="catalytic activity">
    <reaction evidence="14">
        <text>pyruvate + ATP + H2O = phosphoenolpyruvate + AMP + phosphate + 2 H(+)</text>
        <dbReference type="Rhea" id="RHEA:11364"/>
        <dbReference type="ChEBI" id="CHEBI:15361"/>
        <dbReference type="ChEBI" id="CHEBI:15377"/>
        <dbReference type="ChEBI" id="CHEBI:15378"/>
        <dbReference type="ChEBI" id="CHEBI:30616"/>
        <dbReference type="ChEBI" id="CHEBI:43474"/>
        <dbReference type="ChEBI" id="CHEBI:58702"/>
        <dbReference type="ChEBI" id="CHEBI:456215"/>
        <dbReference type="EC" id="2.7.9.2"/>
    </reaction>
</comment>
<dbReference type="InterPro" id="IPR002192">
    <property type="entry name" value="PPDK_AMP/ATP-bd"/>
</dbReference>
<comment type="function">
    <text evidence="2">Catalyzes the phosphorylation of pyruvate to phosphoenolpyruvate.</text>
</comment>
<protein>
    <recommendedName>
        <fullName evidence="6">Phosphoenolpyruvate synthase</fullName>
        <ecNumber evidence="5">2.7.9.2</ecNumber>
    </recommendedName>
    <alternativeName>
        <fullName evidence="13">Pyruvate, water dikinase</fullName>
    </alternativeName>
</protein>
<evidence type="ECO:0000256" key="8">
    <source>
        <dbReference type="ARBA" id="ARBA00022723"/>
    </source>
</evidence>
<dbReference type="Gene3D" id="3.30.470.20">
    <property type="entry name" value="ATP-grasp fold, B domain"/>
    <property type="match status" value="1"/>
</dbReference>
<evidence type="ECO:0000256" key="10">
    <source>
        <dbReference type="ARBA" id="ARBA00022777"/>
    </source>
</evidence>
<evidence type="ECO:0000256" key="4">
    <source>
        <dbReference type="ARBA" id="ARBA00007837"/>
    </source>
</evidence>
<dbReference type="RefSeq" id="WP_063274770.1">
    <property type="nucleotide sequence ID" value="NZ_LQMT02000007.1"/>
</dbReference>
<evidence type="ECO:0000259" key="15">
    <source>
        <dbReference type="Pfam" id="PF00391"/>
    </source>
</evidence>
<evidence type="ECO:0000256" key="3">
    <source>
        <dbReference type="ARBA" id="ARBA00004742"/>
    </source>
</evidence>
<dbReference type="OrthoDB" id="9765468at2"/>
<sequence>MSYVRDLSTVSLADAESAGGKGANLGELITAGFSVPPGFVVLREAYLASLDEAGVRGEIAELHEKALASADAPEQLSGLCDQLRVLVHRAGMTAGVLTDVIDAYHGVGQSTPIAVRSSATGEDGAEASFAGMNASFTNVWGDNAVRERIVDCWASLFSPRVIGYRAGRGFTGEPAIAVVVQRMITADRSGVIFTADPRSGDRDRLVIEAVFGQGEAIVSGAVEPDTYLVAKEGLRLVSARVGSKSHKIIAEVGGGDVKVELPAHTAGRRVLDDATVLELARLATRIEDHYETPQDIEFAMTGKEIWVVQSRPVTTLPPGREPAPDVLVTGLAASPGIGGGAVRVLRDPAEGGQLRDGEVLVAPMTNPDWVPAIRRASALVTDGGGMTCHAAVVARELRVPCVVGTGDATRVLAGRGPVTVYGTTGEVRSGYVRPPSRTEPAVAPAAPETIGTRLYVNLAMPEHAEEVAARQVDGVGLLRAEFLLTEALGGRHPRDLIAKGEQESFVDSMAESLLRITRPFGTRPVVYRTTDLRSNEFRGLAGGEAYEAVESNPMIGYRGCFRYVREKDLFDLELRTLARVREQTPNLHLMIPFVRTKWELEACLDLIDASPLGRQRGLRRWIMAEVPSVVHWLPEYAGMGIDGVSIGSNDLTQLVLGVDRDSAVCAELFDEADPAVLDTIGRIVGTARDAGITSSLCGQAPSAKPGFAEHLVRFGITSISVNPDVVDASRSAIAAAERRVLLDAAR</sequence>
<accession>A0A1W2M1A1</accession>
<dbReference type="InterPro" id="IPR023151">
    <property type="entry name" value="PEP_util_CS"/>
</dbReference>
<evidence type="ECO:0000256" key="9">
    <source>
        <dbReference type="ARBA" id="ARBA00022741"/>
    </source>
</evidence>
<dbReference type="Pfam" id="PF00391">
    <property type="entry name" value="PEP-utilizers"/>
    <property type="match status" value="1"/>
</dbReference>
<dbReference type="PANTHER" id="PTHR43030:SF1">
    <property type="entry name" value="PHOSPHOENOLPYRUVATE SYNTHASE"/>
    <property type="match status" value="1"/>
</dbReference>
<dbReference type="NCBIfam" id="NF005057">
    <property type="entry name" value="PRK06464.1"/>
    <property type="match status" value="1"/>
</dbReference>
<keyword evidence="12" id="KW-0460">Magnesium</keyword>
<evidence type="ECO:0000256" key="12">
    <source>
        <dbReference type="ARBA" id="ARBA00022842"/>
    </source>
</evidence>
<keyword evidence="8" id="KW-0479">Metal-binding</keyword>
<dbReference type="InterPro" id="IPR040442">
    <property type="entry name" value="Pyrv_kinase-like_dom_sf"/>
</dbReference>
<dbReference type="Gene3D" id="3.20.20.60">
    <property type="entry name" value="Phosphoenolpyruvate-binding domains"/>
    <property type="match status" value="1"/>
</dbReference>
<evidence type="ECO:0000256" key="7">
    <source>
        <dbReference type="ARBA" id="ARBA00022679"/>
    </source>
</evidence>
<dbReference type="InterPro" id="IPR000121">
    <property type="entry name" value="PEP_util_C"/>
</dbReference>
<dbReference type="Gene3D" id="3.30.1490.20">
    <property type="entry name" value="ATP-grasp fold, A domain"/>
    <property type="match status" value="1"/>
</dbReference>
<dbReference type="PROSITE" id="PS00742">
    <property type="entry name" value="PEP_ENZYMES_2"/>
    <property type="match status" value="1"/>
</dbReference>
<dbReference type="InterPro" id="IPR008279">
    <property type="entry name" value="PEP-util_enz_mobile_dom"/>
</dbReference>
<dbReference type="SUPFAM" id="SSF51621">
    <property type="entry name" value="Phosphoenolpyruvate/pyruvate domain"/>
    <property type="match status" value="1"/>
</dbReference>
<dbReference type="InterPro" id="IPR036637">
    <property type="entry name" value="Phosphohistidine_dom_sf"/>
</dbReference>
<feature type="domain" description="PEP-utilising enzyme mobile" evidence="15">
    <location>
        <begin position="355"/>
        <end position="425"/>
    </location>
</feature>
<evidence type="ECO:0000256" key="1">
    <source>
        <dbReference type="ARBA" id="ARBA00001946"/>
    </source>
</evidence>
<evidence type="ECO:0000256" key="2">
    <source>
        <dbReference type="ARBA" id="ARBA00002988"/>
    </source>
</evidence>
<evidence type="ECO:0000313" key="19">
    <source>
        <dbReference type="Proteomes" id="UP000076660"/>
    </source>
</evidence>
<feature type="domain" description="Pyruvate phosphate dikinase AMP/ATP-binding" evidence="16">
    <location>
        <begin position="16"/>
        <end position="318"/>
    </location>
</feature>
<dbReference type="EMBL" id="LQMT02000007">
    <property type="protein sequence ID" value="ONF73644.1"/>
    <property type="molecule type" value="Genomic_DNA"/>
</dbReference>
<dbReference type="SUPFAM" id="SSF52009">
    <property type="entry name" value="Phosphohistidine domain"/>
    <property type="match status" value="1"/>
</dbReference>
<evidence type="ECO:0000259" key="17">
    <source>
        <dbReference type="Pfam" id="PF02896"/>
    </source>
</evidence>
<keyword evidence="11" id="KW-0067">ATP-binding</keyword>
<dbReference type="InterPro" id="IPR006319">
    <property type="entry name" value="PEP_synth"/>
</dbReference>
<dbReference type="PROSITE" id="PS00370">
    <property type="entry name" value="PEP_ENZYMES_PHOS_SITE"/>
    <property type="match status" value="1"/>
</dbReference>
<proteinExistence type="inferred from homology"/>
<evidence type="ECO:0000256" key="14">
    <source>
        <dbReference type="ARBA" id="ARBA00047700"/>
    </source>
</evidence>
<comment type="pathway">
    <text evidence="3">Carbohydrate biosynthesis; gluconeogenesis.</text>
</comment>
<name>A0A1W2M1A1_9PSEU</name>
<evidence type="ECO:0000256" key="5">
    <source>
        <dbReference type="ARBA" id="ARBA00011996"/>
    </source>
</evidence>
<keyword evidence="18" id="KW-0670">Pyruvate</keyword>
<evidence type="ECO:0000256" key="13">
    <source>
        <dbReference type="ARBA" id="ARBA00033470"/>
    </source>
</evidence>
<dbReference type="InterPro" id="IPR015813">
    <property type="entry name" value="Pyrv/PenolPyrv_kinase-like_dom"/>
</dbReference>
<dbReference type="GO" id="GO:0008986">
    <property type="term" value="F:pyruvate, water dikinase activity"/>
    <property type="evidence" value="ECO:0007669"/>
    <property type="project" value="UniProtKB-EC"/>
</dbReference>
<keyword evidence="9" id="KW-0547">Nucleotide-binding</keyword>